<gene>
    <name evidence="1" type="ORF">F4694_001489</name>
</gene>
<dbReference type="Proteomes" id="UP000548423">
    <property type="component" value="Unassembled WGS sequence"/>
</dbReference>
<dbReference type="SUPFAM" id="SSF51735">
    <property type="entry name" value="NAD(P)-binding Rossmann-fold domains"/>
    <property type="match status" value="1"/>
</dbReference>
<dbReference type="AlphaFoldDB" id="A0A852T7I8"/>
<comment type="caution">
    <text evidence="1">The sequence shown here is derived from an EMBL/GenBank/DDBJ whole genome shotgun (WGS) entry which is preliminary data.</text>
</comment>
<accession>A0A852T7I8</accession>
<dbReference type="InterPro" id="IPR036291">
    <property type="entry name" value="NAD(P)-bd_dom_sf"/>
</dbReference>
<evidence type="ECO:0000313" key="1">
    <source>
        <dbReference type="EMBL" id="NYE04740.1"/>
    </source>
</evidence>
<proteinExistence type="predicted"/>
<evidence type="ECO:0000313" key="2">
    <source>
        <dbReference type="Proteomes" id="UP000548423"/>
    </source>
</evidence>
<sequence>MFLPSFSLEGKKTIVTGAGRGIGRALAVGLAEAGADVHFFHEQRWNFMKRHE</sequence>
<name>A0A852T7I8_9BACI</name>
<reference evidence="2" key="1">
    <citation type="submission" date="2020-07" db="EMBL/GenBank/DDBJ databases">
        <authorList>
            <person name="Partida-Martinez L."/>
            <person name="Huntemann M."/>
            <person name="Clum A."/>
            <person name="Wang J."/>
            <person name="Palaniappan K."/>
            <person name="Ritter S."/>
            <person name="Chen I.-M."/>
            <person name="Stamatis D."/>
            <person name="Reddy T."/>
            <person name="O'Malley R."/>
            <person name="Daum C."/>
            <person name="Shapiro N."/>
            <person name="Ivanova N."/>
            <person name="Kyrpides N."/>
            <person name="Woyke T."/>
        </authorList>
    </citation>
    <scope>NUCLEOTIDE SEQUENCE [LARGE SCALE GENOMIC DNA]</scope>
    <source>
        <strain evidence="2">AT2.8</strain>
    </source>
</reference>
<reference evidence="2" key="2">
    <citation type="submission" date="2020-08" db="EMBL/GenBank/DDBJ databases">
        <title>The Agave Microbiome: Exploring the role of microbial communities in plant adaptations to desert environments.</title>
        <authorList>
            <person name="Partida-Martinez L.P."/>
        </authorList>
    </citation>
    <scope>NUCLEOTIDE SEQUENCE [LARGE SCALE GENOMIC DNA]</scope>
    <source>
        <strain evidence="2">AT2.8</strain>
    </source>
</reference>
<dbReference type="Gene3D" id="3.40.50.720">
    <property type="entry name" value="NAD(P)-binding Rossmann-like Domain"/>
    <property type="match status" value="1"/>
</dbReference>
<dbReference type="EMBL" id="JACCBX010000003">
    <property type="protein sequence ID" value="NYE04740.1"/>
    <property type="molecule type" value="Genomic_DNA"/>
</dbReference>
<organism evidence="1 2">
    <name type="scientific">Neobacillus niacini</name>
    <dbReference type="NCBI Taxonomy" id="86668"/>
    <lineage>
        <taxon>Bacteria</taxon>
        <taxon>Bacillati</taxon>
        <taxon>Bacillota</taxon>
        <taxon>Bacilli</taxon>
        <taxon>Bacillales</taxon>
        <taxon>Bacillaceae</taxon>
        <taxon>Neobacillus</taxon>
    </lineage>
</organism>
<protein>
    <submittedName>
        <fullName evidence="1">NAD(P)-dependent dehydrogenase (Short-subunit alcohol dehydrogenase family)</fullName>
    </submittedName>
</protein>